<dbReference type="NCBIfam" id="NF040586">
    <property type="entry name" value="FxSxx_TPR"/>
    <property type="match status" value="1"/>
</dbReference>
<accession>A0A1G6WLR5</accession>
<dbReference type="AlphaFoldDB" id="A0A1G6WLR5"/>
<evidence type="ECO:0000313" key="2">
    <source>
        <dbReference type="Proteomes" id="UP000199501"/>
    </source>
</evidence>
<dbReference type="STRING" id="1271860.SAMN05216174_11579"/>
<dbReference type="PANTHER" id="PTHR46082">
    <property type="entry name" value="ATP/GTP-BINDING PROTEIN-RELATED"/>
    <property type="match status" value="1"/>
</dbReference>
<keyword evidence="2" id="KW-1185">Reference proteome</keyword>
<name>A0A1G6WLR5_9PSEU</name>
<dbReference type="OrthoDB" id="580767at2"/>
<evidence type="ECO:0000313" key="1">
    <source>
        <dbReference type="EMBL" id="SDD66900.1"/>
    </source>
</evidence>
<dbReference type="Pfam" id="PF13424">
    <property type="entry name" value="TPR_12"/>
    <property type="match status" value="1"/>
</dbReference>
<dbReference type="Gene3D" id="3.40.50.300">
    <property type="entry name" value="P-loop containing nucleotide triphosphate hydrolases"/>
    <property type="match status" value="2"/>
</dbReference>
<dbReference type="InterPro" id="IPR027417">
    <property type="entry name" value="P-loop_NTPase"/>
</dbReference>
<dbReference type="Gene3D" id="1.25.40.10">
    <property type="entry name" value="Tetratricopeptide repeat domain"/>
    <property type="match status" value="2"/>
</dbReference>
<dbReference type="SUPFAM" id="SSF52540">
    <property type="entry name" value="P-loop containing nucleoside triphosphate hydrolases"/>
    <property type="match status" value="2"/>
</dbReference>
<dbReference type="InterPro" id="IPR053137">
    <property type="entry name" value="NLR-like"/>
</dbReference>
<dbReference type="EMBL" id="FMZZ01000015">
    <property type="protein sequence ID" value="SDD66900.1"/>
    <property type="molecule type" value="Genomic_DNA"/>
</dbReference>
<gene>
    <name evidence="1" type="ORF">SAMN05216174_11579</name>
</gene>
<organism evidence="1 2">
    <name type="scientific">Actinokineospora iranica</name>
    <dbReference type="NCBI Taxonomy" id="1271860"/>
    <lineage>
        <taxon>Bacteria</taxon>
        <taxon>Bacillati</taxon>
        <taxon>Actinomycetota</taxon>
        <taxon>Actinomycetes</taxon>
        <taxon>Pseudonocardiales</taxon>
        <taxon>Pseudonocardiaceae</taxon>
        <taxon>Actinokineospora</taxon>
    </lineage>
</organism>
<dbReference type="InterPro" id="IPR011990">
    <property type="entry name" value="TPR-like_helical_dom_sf"/>
</dbReference>
<dbReference type="Proteomes" id="UP000199501">
    <property type="component" value="Unassembled WGS sequence"/>
</dbReference>
<dbReference type="RefSeq" id="WP_091455578.1">
    <property type="nucleotide sequence ID" value="NZ_FMZZ01000015.1"/>
</dbReference>
<protein>
    <recommendedName>
        <fullName evidence="3">Tetratricopeptide repeat-containing protein</fullName>
    </recommendedName>
</protein>
<sequence length="1235" mass="132177">MNSPGPANNPGPAPRQAGIVAFLAATTGAARSGVVATLAWQLATAGRAVLVVDWAEESRAVVDHLRPFRVGARECPPEVAGALRAVHRARGGGQATGLTRVEFPEAEGFVELFDVPVGAGADRLTVEHDPVADLRGKLATLGYDDVLVNVPQGAGTGVVALAATLSDIAVVCFPPGLREIADAAELAAAVQGKTPVHVDLIPVVTRFDSANESRRRAVWSGIRLAFGQSLGRGHTVADALVEIPYRSWEIHRPMLPALAEDPADGDLWDRYTRLSKAVTGANGPAPVPPSAALRDRYRRAFDLPVSSRPSRLIVAHRAEDRPWGDWVRARLEDVGAQTRDLRSAGDWLGADPADGLLVLVRGGDQDDPPGVDAALAARIPRHIREIIPATTARAEARDLRRRLLRHFALIDRDDGAGTGIAPVPGTTAHGVVSLPPRPGPFLGRGDDLDRLRDTFRAGEGRVVTVLTGADGIGKSATALEYAHRFGYDYSLVWWVPAHDRAAAHASLDDLSVRFPGERSDTGGSQRALDVLSREGPPGRFLLVYDDAVDLAAVADLLPDGDTGHILITTRDREAEGLRLRGMAEDEAVDLLRARLPGLTWERGREIAGLLGHVPLALDLAACLLAERAESSRLAREAMVDSARLAADQVMAAWAAAPAGPVVERMLSITMAALRETAPGRLAALLAQACAFLSPKGVSLGLLRSRPFLDRLLDAVPAAEAEPVRQDAAEIDRALWLGERHGLFRVDWGHNHQLRMNRRTQEVLRAAMSDGERAARQAATLAGLAGYAPTEVEISAPGAAERYDELAAHVATSGALESADPQVRRWLVNQTSRAAATRRPDVQRAALATGVALLADWADRFGAGDWLRVRLAGKVADLHRELGDPRAALRLTREALTSQLETREPGHPQVLIAARGRGADLRGLGVFTEARTEDEFTYLGFVRALGADHPQTLMAANNLALSLFLAGEPTSALERERDTYARRIRLFGPTDPQTVWSQAKVGFYLSELGDHNGATMLHGALQVLQQRGPRPDHTELTTQWRYGVALRRIGPERHRVARDRLATTLRDMRAELGPYHPETLACGLSHATALRLSGSDTGYAVKLARGALHGFTAEVALPSTHPFLALCGLGLGLALLAAGDTAGALTETATAAALLRERLGGLHPWTLAAELDNGLVLARSGDLGQAVKTTEAAHADALEFLGKDHPYTVAGAHNLRLAREGVDHGWKEIDVDVPRT</sequence>
<dbReference type="PANTHER" id="PTHR46082:SF6">
    <property type="entry name" value="AAA+ ATPASE DOMAIN-CONTAINING PROTEIN-RELATED"/>
    <property type="match status" value="1"/>
</dbReference>
<evidence type="ECO:0008006" key="3">
    <source>
        <dbReference type="Google" id="ProtNLM"/>
    </source>
</evidence>
<reference evidence="2" key="1">
    <citation type="submission" date="2016-10" db="EMBL/GenBank/DDBJ databases">
        <authorList>
            <person name="Varghese N."/>
            <person name="Submissions S."/>
        </authorList>
    </citation>
    <scope>NUCLEOTIDE SEQUENCE [LARGE SCALE GENOMIC DNA]</scope>
    <source>
        <strain evidence="2">IBRC-M 10403</strain>
    </source>
</reference>
<dbReference type="SUPFAM" id="SSF48452">
    <property type="entry name" value="TPR-like"/>
    <property type="match status" value="1"/>
</dbReference>
<proteinExistence type="predicted"/>